<gene>
    <name evidence="2" type="ORF">CFO_g4530</name>
</gene>
<dbReference type="EMBL" id="LBBL01000278">
    <property type="protein sequence ID" value="KKF93126.1"/>
    <property type="molecule type" value="Genomic_DNA"/>
</dbReference>
<evidence type="ECO:0000313" key="3">
    <source>
        <dbReference type="Proteomes" id="UP000034841"/>
    </source>
</evidence>
<accession>A0A0F8AY32</accession>
<comment type="caution">
    <text evidence="2">The sequence shown here is derived from an EMBL/GenBank/DDBJ whole genome shotgun (WGS) entry which is preliminary data.</text>
</comment>
<keyword evidence="3" id="KW-1185">Reference proteome</keyword>
<sequence>MSASQVEPASPKTSPQSHHCSSTPATPTPTTATTTTTTVTTPGAATPKPALRPRGKRPESRADSLGSLVIGDSASDQGRHGSSGISIETSSFHHETPEQVRERELRTKTLGYFLAKVALTLDDGIKIFRFADKRNWGPDEFEQLRALERCLDEARRDFQELPTLLDGTSYYTNDRTRASLVEIAILHDRLEDHIEVFRMWIRHGGPINPMWINDTRVIQQDLHNSQCRAARRIFDTKQESTSRCLGAFLVYRQQRAWVGRQDPHDPAYRRHCLNEIAACNTVGRFERFGDCDIAFVCNFCDGYIVWDDLESMPSTLKANDMAAAAAVDQGGNSGTDSDSELPQRIHDESNSSRTSNASPPPPSHTGSQSSHSHENDANHGYTYTTRGYSYNPQSTNKTPSSKPTNSPNSDTPSELPYPEWQATGFSATEHQQKNIIFAPVAIASHVPPVGMEWRASHLCRFCDETFDSEQKIAQGNDDIEPFATEEGPGFESVKSFEEHLLWNHTPYAMEMPAVGLPRLTESCAVM</sequence>
<feature type="region of interest" description="Disordered" evidence="1">
    <location>
        <begin position="327"/>
        <end position="419"/>
    </location>
</feature>
<dbReference type="Proteomes" id="UP000034841">
    <property type="component" value="Unassembled WGS sequence"/>
</dbReference>
<feature type="compositionally biased region" description="Polar residues" evidence="1">
    <location>
        <begin position="381"/>
        <end position="393"/>
    </location>
</feature>
<feature type="compositionally biased region" description="Basic and acidic residues" evidence="1">
    <location>
        <begin position="341"/>
        <end position="350"/>
    </location>
</feature>
<feature type="compositionally biased region" description="Low complexity" evidence="1">
    <location>
        <begin position="394"/>
        <end position="413"/>
    </location>
</feature>
<feature type="compositionally biased region" description="Low complexity" evidence="1">
    <location>
        <begin position="23"/>
        <end position="49"/>
    </location>
</feature>
<protein>
    <submittedName>
        <fullName evidence="2">Uncharacterized protein</fullName>
    </submittedName>
</protein>
<feature type="region of interest" description="Disordered" evidence="1">
    <location>
        <begin position="1"/>
        <end position="102"/>
    </location>
</feature>
<feature type="compositionally biased region" description="Polar residues" evidence="1">
    <location>
        <begin position="1"/>
        <end position="22"/>
    </location>
</feature>
<evidence type="ECO:0000313" key="2">
    <source>
        <dbReference type="EMBL" id="KKF93126.1"/>
    </source>
</evidence>
<feature type="compositionally biased region" description="Basic and acidic residues" evidence="1">
    <location>
        <begin position="91"/>
        <end position="102"/>
    </location>
</feature>
<reference evidence="2 3" key="1">
    <citation type="submission" date="2015-04" db="EMBL/GenBank/DDBJ databases">
        <title>Genome sequence of Ceratocystis platani, a major pathogen of plane trees.</title>
        <authorList>
            <person name="Belbahri L."/>
        </authorList>
    </citation>
    <scope>NUCLEOTIDE SEQUENCE [LARGE SCALE GENOMIC DNA]</scope>
    <source>
        <strain evidence="2 3">CFO</strain>
    </source>
</reference>
<name>A0A0F8AY32_CERFI</name>
<evidence type="ECO:0000256" key="1">
    <source>
        <dbReference type="SAM" id="MobiDB-lite"/>
    </source>
</evidence>
<organism evidence="2 3">
    <name type="scientific">Ceratocystis fimbriata f. sp. platani</name>
    <dbReference type="NCBI Taxonomy" id="88771"/>
    <lineage>
        <taxon>Eukaryota</taxon>
        <taxon>Fungi</taxon>
        <taxon>Dikarya</taxon>
        <taxon>Ascomycota</taxon>
        <taxon>Pezizomycotina</taxon>
        <taxon>Sordariomycetes</taxon>
        <taxon>Hypocreomycetidae</taxon>
        <taxon>Microascales</taxon>
        <taxon>Ceratocystidaceae</taxon>
        <taxon>Ceratocystis</taxon>
    </lineage>
</organism>
<dbReference type="AlphaFoldDB" id="A0A0F8AY32"/>
<proteinExistence type="predicted"/>
<dbReference type="OrthoDB" id="5221663at2759"/>